<evidence type="ECO:0000313" key="1">
    <source>
        <dbReference type="EMBL" id="GER60093.1"/>
    </source>
</evidence>
<organism evidence="1 2">
    <name type="scientific">Patiriisocius marinus</name>
    <dbReference type="NCBI Taxonomy" id="1397112"/>
    <lineage>
        <taxon>Bacteria</taxon>
        <taxon>Pseudomonadati</taxon>
        <taxon>Bacteroidota</taxon>
        <taxon>Flavobacteriia</taxon>
        <taxon>Flavobacteriales</taxon>
        <taxon>Flavobacteriaceae</taxon>
        <taxon>Patiriisocius</taxon>
    </lineage>
</organism>
<dbReference type="InterPro" id="IPR058060">
    <property type="entry name" value="HYC_CC_PP"/>
</dbReference>
<accession>A0A5J4J2J6</accession>
<protein>
    <submittedName>
        <fullName evidence="1">Uncharacterized protein</fullName>
    </submittedName>
</protein>
<dbReference type="Pfam" id="PF26622">
    <property type="entry name" value="DUF8199"/>
    <property type="match status" value="1"/>
</dbReference>
<keyword evidence="2" id="KW-1185">Reference proteome</keyword>
<name>A0A5J4J2J6_9FLAO</name>
<reference evidence="1 2" key="1">
    <citation type="submission" date="2019-08" db="EMBL/GenBank/DDBJ databases">
        <title>Draft genome sequence of Ulvibacter marinus type strain NBRC 109484.</title>
        <authorList>
            <person name="Kawano K."/>
            <person name="Ushijima N."/>
            <person name="Kihara M."/>
            <person name="Itoh H."/>
        </authorList>
    </citation>
    <scope>NUCLEOTIDE SEQUENCE [LARGE SCALE GENOMIC DNA]</scope>
    <source>
        <strain evidence="1 2">NBRC 109484</strain>
    </source>
</reference>
<dbReference type="NCBIfam" id="NF047658">
    <property type="entry name" value="HYC_CC_PP"/>
    <property type="match status" value="1"/>
</dbReference>
<gene>
    <name evidence="1" type="ORF">ULMA_22010</name>
</gene>
<comment type="caution">
    <text evidence="1">The sequence shown here is derived from an EMBL/GenBank/DDBJ whole genome shotgun (WGS) entry which is preliminary data.</text>
</comment>
<dbReference type="EMBL" id="BKCG01000005">
    <property type="protein sequence ID" value="GER60093.1"/>
    <property type="molecule type" value="Genomic_DNA"/>
</dbReference>
<dbReference type="Proteomes" id="UP000326509">
    <property type="component" value="Unassembled WGS sequence"/>
</dbReference>
<dbReference type="AlphaFoldDB" id="A0A5J4J2J6"/>
<evidence type="ECO:0000313" key="2">
    <source>
        <dbReference type="Proteomes" id="UP000326509"/>
    </source>
</evidence>
<dbReference type="InterPro" id="IPR058512">
    <property type="entry name" value="DUF8199"/>
</dbReference>
<proteinExistence type="predicted"/>
<sequence>MLNKFLTLYQMKQFIHKSMAVFMAAVVLMTTMSFTVDMHYCGDILVDFSFVQQVETCGMEKAQVTVSCEKPTLSKKSCCSDEQMVKQGQDDLKVSFDSLSFEQQVFVASFTYSYLNLFEGTATTDVPFVAYSPPFVKQDVQVLHQTFLI</sequence>